<name>A0ABT3GZ45_9RHOB</name>
<evidence type="ECO:0000313" key="3">
    <source>
        <dbReference type="Proteomes" id="UP001208938"/>
    </source>
</evidence>
<dbReference type="EMBL" id="JAPDFL010000001">
    <property type="protein sequence ID" value="MCW1932797.1"/>
    <property type="molecule type" value="Genomic_DNA"/>
</dbReference>
<feature type="domain" description="DUF218" evidence="1">
    <location>
        <begin position="10"/>
        <end position="138"/>
    </location>
</feature>
<dbReference type="InterPro" id="IPR003848">
    <property type="entry name" value="DUF218"/>
</dbReference>
<organism evidence="2 3">
    <name type="scientific">Pararhodobacter zhoushanensis</name>
    <dbReference type="NCBI Taxonomy" id="2479545"/>
    <lineage>
        <taxon>Bacteria</taxon>
        <taxon>Pseudomonadati</taxon>
        <taxon>Pseudomonadota</taxon>
        <taxon>Alphaproteobacteria</taxon>
        <taxon>Rhodobacterales</taxon>
        <taxon>Paracoccaceae</taxon>
        <taxon>Pararhodobacter</taxon>
    </lineage>
</organism>
<proteinExistence type="predicted"/>
<dbReference type="Proteomes" id="UP001208938">
    <property type="component" value="Unassembled WGS sequence"/>
</dbReference>
<dbReference type="PANTHER" id="PTHR30336">
    <property type="entry name" value="INNER MEMBRANE PROTEIN, PROBABLE PERMEASE"/>
    <property type="match status" value="1"/>
</dbReference>
<keyword evidence="3" id="KW-1185">Reference proteome</keyword>
<dbReference type="PANTHER" id="PTHR30336:SF20">
    <property type="entry name" value="DUF218 DOMAIN-CONTAINING PROTEIN"/>
    <property type="match status" value="1"/>
</dbReference>
<dbReference type="Gene3D" id="3.40.50.620">
    <property type="entry name" value="HUPs"/>
    <property type="match status" value="1"/>
</dbReference>
<dbReference type="CDD" id="cd06259">
    <property type="entry name" value="YdcF-like"/>
    <property type="match status" value="1"/>
</dbReference>
<dbReference type="RefSeq" id="WP_264505770.1">
    <property type="nucleotide sequence ID" value="NZ_JAPDFL010000001.1"/>
</dbReference>
<sequence length="163" mass="17377">MTAHPSVSRVAVVLGAAVWAGGEPSPTLRRRVDCAVGLYHAGRVAAIVGCGGVGRQGPSEAAVIARLCLEAGVPETAVLLEDQSTSTRENLANAQQILRALGMPDVIVVSDPYHLPRARLIARQLGLRITTAAPPWHQIGPRQRLRHIPREALALCATLLRLR</sequence>
<gene>
    <name evidence="2" type="ORF">OKW52_11160</name>
</gene>
<dbReference type="InterPro" id="IPR051599">
    <property type="entry name" value="Cell_Envelope_Assoc"/>
</dbReference>
<evidence type="ECO:0000313" key="2">
    <source>
        <dbReference type="EMBL" id="MCW1932797.1"/>
    </source>
</evidence>
<reference evidence="2 3" key="1">
    <citation type="submission" date="2022-10" db="EMBL/GenBank/DDBJ databases">
        <title>Pararhodobacter sp. nov., isolated from marine algae.</title>
        <authorList>
            <person name="Choi B.J."/>
            <person name="Kim J.M."/>
            <person name="Lee J.K."/>
            <person name="Choi D.G."/>
            <person name="Jeon C.O."/>
        </authorList>
    </citation>
    <scope>NUCLEOTIDE SEQUENCE [LARGE SCALE GENOMIC DNA]</scope>
    <source>
        <strain evidence="2 3">ZQ420</strain>
    </source>
</reference>
<protein>
    <submittedName>
        <fullName evidence="2">YdcF family protein</fullName>
    </submittedName>
</protein>
<dbReference type="Pfam" id="PF02698">
    <property type="entry name" value="DUF218"/>
    <property type="match status" value="1"/>
</dbReference>
<evidence type="ECO:0000259" key="1">
    <source>
        <dbReference type="Pfam" id="PF02698"/>
    </source>
</evidence>
<comment type="caution">
    <text evidence="2">The sequence shown here is derived from an EMBL/GenBank/DDBJ whole genome shotgun (WGS) entry which is preliminary data.</text>
</comment>
<accession>A0ABT3GZ45</accession>
<dbReference type="InterPro" id="IPR014729">
    <property type="entry name" value="Rossmann-like_a/b/a_fold"/>
</dbReference>